<protein>
    <submittedName>
        <fullName evidence="1">Uncharacterized protein</fullName>
    </submittedName>
</protein>
<reference evidence="1" key="1">
    <citation type="journal article" date="2021" name="Proc. Natl. Acad. Sci. U.S.A.">
        <title>A Catalog of Tens of Thousands of Viruses from Human Metagenomes Reveals Hidden Associations with Chronic Diseases.</title>
        <authorList>
            <person name="Tisza M.J."/>
            <person name="Buck C.B."/>
        </authorList>
    </citation>
    <scope>NUCLEOTIDE SEQUENCE</scope>
    <source>
        <strain evidence="1">Ctkyp1</strain>
    </source>
</reference>
<name>A0A8S5P5B4_9CAUD</name>
<organism evidence="1">
    <name type="scientific">Siphoviridae sp. ctkyp1</name>
    <dbReference type="NCBI Taxonomy" id="2825646"/>
    <lineage>
        <taxon>Viruses</taxon>
        <taxon>Duplodnaviria</taxon>
        <taxon>Heunggongvirae</taxon>
        <taxon>Uroviricota</taxon>
        <taxon>Caudoviricetes</taxon>
    </lineage>
</organism>
<dbReference type="EMBL" id="BK015328">
    <property type="protein sequence ID" value="DAE01625.1"/>
    <property type="molecule type" value="Genomic_DNA"/>
</dbReference>
<proteinExistence type="predicted"/>
<sequence length="29" mass="3495">MLVFRINQSSEKIIKSRNKYSVNEQFSFT</sequence>
<accession>A0A8S5P5B4</accession>
<evidence type="ECO:0000313" key="1">
    <source>
        <dbReference type="EMBL" id="DAE01625.1"/>
    </source>
</evidence>